<dbReference type="EMBL" id="WNYA01077943">
    <property type="protein sequence ID" value="KAG8535119.1"/>
    <property type="molecule type" value="Genomic_DNA"/>
</dbReference>
<evidence type="ECO:0000313" key="3">
    <source>
        <dbReference type="Proteomes" id="UP000824782"/>
    </source>
</evidence>
<reference evidence="2" key="1">
    <citation type="thesis" date="2020" institute="ProQuest LLC" country="789 East Eisenhower Parkway, Ann Arbor, MI, USA">
        <title>Comparative Genomics and Chromosome Evolution.</title>
        <authorList>
            <person name="Mudd A.B."/>
        </authorList>
    </citation>
    <scope>NUCLEOTIDE SEQUENCE</scope>
    <source>
        <strain evidence="2">237g6f4</strain>
        <tissue evidence="2">Blood</tissue>
    </source>
</reference>
<feature type="region of interest" description="Disordered" evidence="1">
    <location>
        <begin position="71"/>
        <end position="95"/>
    </location>
</feature>
<evidence type="ECO:0000256" key="1">
    <source>
        <dbReference type="SAM" id="MobiDB-lite"/>
    </source>
</evidence>
<sequence length="95" mass="10231">MAYPRASGPFLCCTAYCCLPYAVFNGGFSTAAASSDDGPPEDHRGCEYHGPQGLYHSDCDYISLNPGWGTVRPPCRGSTSPHRRPGYKRDSLKGA</sequence>
<evidence type="ECO:0000313" key="2">
    <source>
        <dbReference type="EMBL" id="KAG8535119.1"/>
    </source>
</evidence>
<evidence type="ECO:0008006" key="4">
    <source>
        <dbReference type="Google" id="ProtNLM"/>
    </source>
</evidence>
<dbReference type="Proteomes" id="UP000824782">
    <property type="component" value="Unassembled WGS sequence"/>
</dbReference>
<organism evidence="2 3">
    <name type="scientific">Engystomops pustulosus</name>
    <name type="common">Tungara frog</name>
    <name type="synonym">Physalaemus pustulosus</name>
    <dbReference type="NCBI Taxonomy" id="76066"/>
    <lineage>
        <taxon>Eukaryota</taxon>
        <taxon>Metazoa</taxon>
        <taxon>Chordata</taxon>
        <taxon>Craniata</taxon>
        <taxon>Vertebrata</taxon>
        <taxon>Euteleostomi</taxon>
        <taxon>Amphibia</taxon>
        <taxon>Batrachia</taxon>
        <taxon>Anura</taxon>
        <taxon>Neobatrachia</taxon>
        <taxon>Hyloidea</taxon>
        <taxon>Leptodactylidae</taxon>
        <taxon>Leiuperinae</taxon>
        <taxon>Engystomops</taxon>
    </lineage>
</organism>
<comment type="caution">
    <text evidence="2">The sequence shown here is derived from an EMBL/GenBank/DDBJ whole genome shotgun (WGS) entry which is preliminary data.</text>
</comment>
<proteinExistence type="predicted"/>
<accession>A0AAV6YC80</accession>
<protein>
    <recommendedName>
        <fullName evidence="4">Secreted protein</fullName>
    </recommendedName>
</protein>
<keyword evidence="3" id="KW-1185">Reference proteome</keyword>
<gene>
    <name evidence="2" type="ORF">GDO81_029396</name>
</gene>
<dbReference type="AlphaFoldDB" id="A0AAV6YC80"/>
<name>A0AAV6YC80_ENGPU</name>